<reference evidence="7 8" key="1">
    <citation type="submission" date="2018-11" db="EMBL/GenBank/DDBJ databases">
        <title>Trebonia kvetii gen.nov., sp.nov., a novel acidophilic actinobacterium, and proposal of the new actinobacterial family Treboniaceae fam. nov.</title>
        <authorList>
            <person name="Rapoport D."/>
            <person name="Sagova-Mareckova M."/>
            <person name="Sedlacek I."/>
            <person name="Provaznik J."/>
            <person name="Kralova S."/>
            <person name="Pavlinic D."/>
            <person name="Benes V."/>
            <person name="Kopecky J."/>
        </authorList>
    </citation>
    <scope>NUCLEOTIDE SEQUENCE [LARGE SCALE GENOMIC DNA]</scope>
    <source>
        <strain evidence="7 8">15Tr583</strain>
    </source>
</reference>
<gene>
    <name evidence="7" type="ORF">EAS64_29670</name>
</gene>
<organism evidence="7 8">
    <name type="scientific">Trebonia kvetii</name>
    <dbReference type="NCBI Taxonomy" id="2480626"/>
    <lineage>
        <taxon>Bacteria</taxon>
        <taxon>Bacillati</taxon>
        <taxon>Actinomycetota</taxon>
        <taxon>Actinomycetes</taxon>
        <taxon>Streptosporangiales</taxon>
        <taxon>Treboniaceae</taxon>
        <taxon>Trebonia</taxon>
    </lineage>
</organism>
<evidence type="ECO:0000313" key="8">
    <source>
        <dbReference type="Proteomes" id="UP000460272"/>
    </source>
</evidence>
<dbReference type="EMBL" id="RPFW01000006">
    <property type="protein sequence ID" value="TVZ01648.1"/>
    <property type="molecule type" value="Genomic_DNA"/>
</dbReference>
<dbReference type="GO" id="GO:0016020">
    <property type="term" value="C:membrane"/>
    <property type="evidence" value="ECO:0007669"/>
    <property type="project" value="UniProtKB-SubCell"/>
</dbReference>
<dbReference type="Pfam" id="PF07291">
    <property type="entry name" value="MauE"/>
    <property type="match status" value="1"/>
</dbReference>
<dbReference type="AlphaFoldDB" id="A0A6P2BS20"/>
<keyword evidence="4" id="KW-0472">Membrane</keyword>
<dbReference type="GO" id="GO:0030416">
    <property type="term" value="P:methylamine metabolic process"/>
    <property type="evidence" value="ECO:0007669"/>
    <property type="project" value="InterPro"/>
</dbReference>
<keyword evidence="8" id="KW-1185">Reference proteome</keyword>
<evidence type="ECO:0000313" key="7">
    <source>
        <dbReference type="EMBL" id="TVZ01648.1"/>
    </source>
</evidence>
<dbReference type="OrthoDB" id="3474716at2"/>
<evidence type="ECO:0000256" key="4">
    <source>
        <dbReference type="ARBA" id="ARBA00023136"/>
    </source>
</evidence>
<keyword evidence="2" id="KW-0812">Transmembrane</keyword>
<evidence type="ECO:0000256" key="5">
    <source>
        <dbReference type="SAM" id="MobiDB-lite"/>
    </source>
</evidence>
<evidence type="ECO:0000256" key="2">
    <source>
        <dbReference type="ARBA" id="ARBA00022692"/>
    </source>
</evidence>
<comment type="caution">
    <text evidence="7">The sequence shown here is derived from an EMBL/GenBank/DDBJ whole genome shotgun (WGS) entry which is preliminary data.</text>
</comment>
<evidence type="ECO:0000256" key="1">
    <source>
        <dbReference type="ARBA" id="ARBA00004141"/>
    </source>
</evidence>
<dbReference type="InterPro" id="IPR009908">
    <property type="entry name" value="Methylamine_util_MauE"/>
</dbReference>
<evidence type="ECO:0000259" key="6">
    <source>
        <dbReference type="Pfam" id="PF07291"/>
    </source>
</evidence>
<evidence type="ECO:0000256" key="3">
    <source>
        <dbReference type="ARBA" id="ARBA00022989"/>
    </source>
</evidence>
<proteinExistence type="predicted"/>
<feature type="region of interest" description="Disordered" evidence="5">
    <location>
        <begin position="1"/>
        <end position="29"/>
    </location>
</feature>
<protein>
    <submittedName>
        <fullName evidence="7">Methylamine utilization protein MauD</fullName>
    </submittedName>
</protein>
<dbReference type="Proteomes" id="UP000460272">
    <property type="component" value="Unassembled WGS sequence"/>
</dbReference>
<feature type="domain" description="Methylamine utilisation protein MauE" evidence="6">
    <location>
        <begin position="97"/>
        <end position="222"/>
    </location>
</feature>
<name>A0A6P2BS20_9ACTN</name>
<keyword evidence="3" id="KW-1133">Transmembrane helix</keyword>
<accession>A0A6P2BS20</accession>
<comment type="subcellular location">
    <subcellularLocation>
        <location evidence="1">Membrane</location>
        <topology evidence="1">Multi-pass membrane protein</topology>
    </subcellularLocation>
</comment>
<feature type="compositionally biased region" description="Basic residues" evidence="5">
    <location>
        <begin position="18"/>
        <end position="29"/>
    </location>
</feature>
<sequence>MRPAAVPVAWQRRPGPQRVRRPGSRAPRHQRWGHGQAVLRPLRAMRYVTKGTGGRPDHGGLRRTRRQPRERLLQRDTGVPVSGADILDVVREVQIPILAALLVCGSAAKAAQAIRARSLEAETGPTVIFPVRLRRTAALGLCTAELALGVGLLLTAGRIGTGVPALAVRAATALLFITAVGALHELRDRRPEAGCGCFGELSHTPVSLRTIARTAVLCLAALSSIGVPPLRMPGSAGQAGLTLAVVAAELAVLAVLSPEVGEILTRMSHADPCELREVPLARTFSTLEASAPWRRYRRYLVTDRPVDVWREGCWRFLVFPGVLGSRRVEMVFAVYLAGRRAPVRVGTLDVAPGVAEVWHAPTADSLQASNPV</sequence>